<evidence type="ECO:0000313" key="4">
    <source>
        <dbReference type="Proteomes" id="UP001597120"/>
    </source>
</evidence>
<evidence type="ECO:0000256" key="1">
    <source>
        <dbReference type="ARBA" id="ARBA00004651"/>
    </source>
</evidence>
<proteinExistence type="predicted"/>
<feature type="transmembrane region" description="Helical" evidence="2">
    <location>
        <begin position="214"/>
        <end position="240"/>
    </location>
</feature>
<dbReference type="PANTHER" id="PTHR23526:SF2">
    <property type="entry name" value="MAJOR FACILITATOR SUPERFAMILY (MFS) PROFILE DOMAIN-CONTAINING PROTEIN"/>
    <property type="match status" value="1"/>
</dbReference>
<comment type="caution">
    <text evidence="3">The sequence shown here is derived from an EMBL/GenBank/DDBJ whole genome shotgun (WGS) entry which is preliminary data.</text>
</comment>
<dbReference type="InterPro" id="IPR011701">
    <property type="entry name" value="MFS"/>
</dbReference>
<feature type="transmembrane region" description="Helical" evidence="2">
    <location>
        <begin position="96"/>
        <end position="116"/>
    </location>
</feature>
<keyword evidence="2" id="KW-0472">Membrane</keyword>
<dbReference type="EMBL" id="JBHTIU010000010">
    <property type="protein sequence ID" value="MFD0868230.1"/>
    <property type="molecule type" value="Genomic_DNA"/>
</dbReference>
<feature type="transmembrane region" description="Helical" evidence="2">
    <location>
        <begin position="167"/>
        <end position="187"/>
    </location>
</feature>
<comment type="subcellular location">
    <subcellularLocation>
        <location evidence="1">Cell membrane</location>
        <topology evidence="1">Multi-pass membrane protein</topology>
    </subcellularLocation>
</comment>
<feature type="transmembrane region" description="Helical" evidence="2">
    <location>
        <begin position="274"/>
        <end position="292"/>
    </location>
</feature>
<keyword evidence="2" id="KW-1133">Transmembrane helix</keyword>
<keyword evidence="2" id="KW-0812">Transmembrane</keyword>
<dbReference type="Pfam" id="PF07690">
    <property type="entry name" value="MFS_1"/>
    <property type="match status" value="1"/>
</dbReference>
<gene>
    <name evidence="3" type="ORF">ACFQ03_03645</name>
</gene>
<sequence>MGLPKEFRRLLLMNAMSFIIFIYIGIFVNLYIWEQGHRIADVAWFNLFLFLTWALSFSLGAWLLKRWSIRLLFGLSALSGGTAFLLLSFLHLDNRMLWISIIGMPVGIMWGFFSCAQNLSISTSGKGQEFGNFFAASNTISQITNMSVPIVAAQVIGWFGYSGSFTLMLLFVTGMLITALTLPRISLKSKDLRQQNWGETMKYRQVFMEPRLKWLIPSCLAAGLFLQFQGLFALLFTFSITEDKTIIALLNTLYTSSSLFALFLYRKLKLGERNWLHAAILLLAGGFLLMLYPVPVVLILSNVMTTVGLFYFGTTWNAQQFRAISHHPPERQSSLLVWRECLICLTRCVMLVLILFVKDFSGVVFVLLISVAIGTLFSIPYFQKKLEMTPELPPQETSVAKV</sequence>
<protein>
    <submittedName>
        <fullName evidence="3">MFS transporter</fullName>
    </submittedName>
</protein>
<keyword evidence="4" id="KW-1185">Reference proteome</keyword>
<evidence type="ECO:0000313" key="3">
    <source>
        <dbReference type="EMBL" id="MFD0868230.1"/>
    </source>
</evidence>
<dbReference type="Gene3D" id="1.20.1250.20">
    <property type="entry name" value="MFS general substrate transporter like domains"/>
    <property type="match status" value="1"/>
</dbReference>
<name>A0ABW3D479_9BACL</name>
<dbReference type="PANTHER" id="PTHR23526">
    <property type="entry name" value="INTEGRAL MEMBRANE TRANSPORT PROTEIN-RELATED"/>
    <property type="match status" value="1"/>
</dbReference>
<organism evidence="3 4">
    <name type="scientific">Paenibacillus residui</name>
    <dbReference type="NCBI Taxonomy" id="629724"/>
    <lineage>
        <taxon>Bacteria</taxon>
        <taxon>Bacillati</taxon>
        <taxon>Bacillota</taxon>
        <taxon>Bacilli</taxon>
        <taxon>Bacillales</taxon>
        <taxon>Paenibacillaceae</taxon>
        <taxon>Paenibacillus</taxon>
    </lineage>
</organism>
<evidence type="ECO:0000256" key="2">
    <source>
        <dbReference type="SAM" id="Phobius"/>
    </source>
</evidence>
<dbReference type="SUPFAM" id="SSF103473">
    <property type="entry name" value="MFS general substrate transporter"/>
    <property type="match status" value="1"/>
</dbReference>
<reference evidence="4" key="1">
    <citation type="journal article" date="2019" name="Int. J. Syst. Evol. Microbiol.">
        <title>The Global Catalogue of Microorganisms (GCM) 10K type strain sequencing project: providing services to taxonomists for standard genome sequencing and annotation.</title>
        <authorList>
            <consortium name="The Broad Institute Genomics Platform"/>
            <consortium name="The Broad Institute Genome Sequencing Center for Infectious Disease"/>
            <person name="Wu L."/>
            <person name="Ma J."/>
        </authorList>
    </citation>
    <scope>NUCLEOTIDE SEQUENCE [LARGE SCALE GENOMIC DNA]</scope>
    <source>
        <strain evidence="4">CCUG 57263</strain>
    </source>
</reference>
<dbReference type="InterPro" id="IPR052528">
    <property type="entry name" value="Sugar_transport-like"/>
</dbReference>
<feature type="transmembrane region" description="Helical" evidence="2">
    <location>
        <begin position="336"/>
        <end position="357"/>
    </location>
</feature>
<feature type="transmembrane region" description="Helical" evidence="2">
    <location>
        <begin position="246"/>
        <end position="265"/>
    </location>
</feature>
<feature type="transmembrane region" description="Helical" evidence="2">
    <location>
        <begin position="363"/>
        <end position="382"/>
    </location>
</feature>
<dbReference type="InterPro" id="IPR036259">
    <property type="entry name" value="MFS_trans_sf"/>
</dbReference>
<feature type="transmembrane region" description="Helical" evidence="2">
    <location>
        <begin position="44"/>
        <end position="64"/>
    </location>
</feature>
<dbReference type="Proteomes" id="UP001597120">
    <property type="component" value="Unassembled WGS sequence"/>
</dbReference>
<feature type="transmembrane region" description="Helical" evidence="2">
    <location>
        <begin position="71"/>
        <end position="90"/>
    </location>
</feature>
<accession>A0ABW3D479</accession>
<feature type="transmembrane region" description="Helical" evidence="2">
    <location>
        <begin position="12"/>
        <end position="32"/>
    </location>
</feature>
<dbReference type="RefSeq" id="WP_144939402.1">
    <property type="nucleotide sequence ID" value="NZ_JBHTIU010000010.1"/>
</dbReference>